<protein>
    <recommendedName>
        <fullName evidence="1">HD/PDEase domain-containing protein</fullName>
    </recommendedName>
</protein>
<dbReference type="Gene3D" id="1.10.3210.10">
    <property type="entry name" value="Hypothetical protein af1432"/>
    <property type="match status" value="1"/>
</dbReference>
<sequence length="621" mass="70436">MSDDPRPKRLRDPVHGYVNIPGELTNLVDSPYLQRLRNISQNSRAVAAYPGLNGSRFEHALGTMEFSAQAWRNAWSNIWPAASKNGRENDSTHLQMQDLFREDVEKTLKASRRRAAGTYPADPYLDDVFPVNPSEKQQRAWREEFSHILEVSVAAVGLLHDVGHPPFSHVLEPAFEAYAEPILGRETLRRLRKQERNVGPGHAQFHELAGSEIVWRILNTPEIAHSFSSTLVWEIYTSRKGNAWSAAMHSLIDGEIDVDRLDYICRDAKRAGVEYHAIDTTRLLNSIELHADRGAAGAKKGRSRGWLVGIGQHGISAVESLLMQRDQSYRWMIFHSKALLADTALSQAFEMALRYEADRNVELNWLDYVNHWDGIHKSYTVDDHAVTTWLRRVLQSMFDEEHEDYETMLRLAHLWDAIDDRGVASWRNYGEFLDAVGRDSDAIRAAMDSAAIGSKDALLRVVDGKVRRSADGQSHIRQPSNGSGQSLAQEFLLWIQDSWQGNPSDEISGRPRIDRELQKFLNDRHKEVNGLPGIWLVAHRMKFKAIKTGEQPLSLWNGNSKEEFRSLSPIWDGLMQSNSRRPMIWAWFVPEPASSPPTREDVQAIFVRALTVSIASQGSSN</sequence>
<organism evidence="2 3">
    <name type="scientific">Fodinibacter luteus</name>
    <dbReference type="NCBI Taxonomy" id="552064"/>
    <lineage>
        <taxon>Bacteria</taxon>
        <taxon>Bacillati</taxon>
        <taxon>Actinomycetota</taxon>
        <taxon>Actinomycetes</taxon>
        <taxon>Micrococcales</taxon>
        <taxon>Intrasporangiaceae</taxon>
        <taxon>Fodinibacter (ex Wang et al. 2009)</taxon>
    </lineage>
</organism>
<gene>
    <name evidence="2" type="ORF">GCM10023168_18180</name>
</gene>
<dbReference type="Proteomes" id="UP001500945">
    <property type="component" value="Unassembled WGS sequence"/>
</dbReference>
<evidence type="ECO:0000313" key="2">
    <source>
        <dbReference type="EMBL" id="GAA4404946.1"/>
    </source>
</evidence>
<evidence type="ECO:0000259" key="1">
    <source>
        <dbReference type="SMART" id="SM00471"/>
    </source>
</evidence>
<dbReference type="CDD" id="cd00077">
    <property type="entry name" value="HDc"/>
    <property type="match status" value="1"/>
</dbReference>
<proteinExistence type="predicted"/>
<name>A0ABP8KF20_9MICO</name>
<comment type="caution">
    <text evidence="2">The sequence shown here is derived from an EMBL/GenBank/DDBJ whole genome shotgun (WGS) entry which is preliminary data.</text>
</comment>
<accession>A0ABP8KF20</accession>
<evidence type="ECO:0000313" key="3">
    <source>
        <dbReference type="Proteomes" id="UP001500945"/>
    </source>
</evidence>
<dbReference type="EMBL" id="BAABGM010000011">
    <property type="protein sequence ID" value="GAA4404946.1"/>
    <property type="molecule type" value="Genomic_DNA"/>
</dbReference>
<keyword evidence="3" id="KW-1185">Reference proteome</keyword>
<dbReference type="InterPro" id="IPR050135">
    <property type="entry name" value="dGTPase-like"/>
</dbReference>
<dbReference type="InterPro" id="IPR003607">
    <property type="entry name" value="HD/PDEase_dom"/>
</dbReference>
<dbReference type="SUPFAM" id="SSF109604">
    <property type="entry name" value="HD-domain/PDEase-like"/>
    <property type="match status" value="1"/>
</dbReference>
<dbReference type="PANTHER" id="PTHR11373">
    <property type="entry name" value="DEOXYNUCLEOSIDE TRIPHOSPHATE TRIPHOSPHOHYDROLASE"/>
    <property type="match status" value="1"/>
</dbReference>
<reference evidence="3" key="1">
    <citation type="journal article" date="2019" name="Int. J. Syst. Evol. Microbiol.">
        <title>The Global Catalogue of Microorganisms (GCM) 10K type strain sequencing project: providing services to taxonomists for standard genome sequencing and annotation.</title>
        <authorList>
            <consortium name="The Broad Institute Genomics Platform"/>
            <consortium name="The Broad Institute Genome Sequencing Center for Infectious Disease"/>
            <person name="Wu L."/>
            <person name="Ma J."/>
        </authorList>
    </citation>
    <scope>NUCLEOTIDE SEQUENCE [LARGE SCALE GENOMIC DNA]</scope>
    <source>
        <strain evidence="3">JCM 17809</strain>
    </source>
</reference>
<feature type="domain" description="HD/PDEase" evidence="1">
    <location>
        <begin position="52"/>
        <end position="273"/>
    </location>
</feature>
<dbReference type="PANTHER" id="PTHR11373:SF4">
    <property type="entry name" value="DEOXYNUCLEOSIDE TRIPHOSPHATE TRIPHOSPHOHYDROLASE SAMHD1"/>
    <property type="match status" value="1"/>
</dbReference>
<dbReference type="SMART" id="SM00471">
    <property type="entry name" value="HDc"/>
    <property type="match status" value="1"/>
</dbReference>